<name>A0A3L6R0S5_PANMI</name>
<comment type="caution">
    <text evidence="2">The sequence shown here is derived from an EMBL/GenBank/DDBJ whole genome shotgun (WGS) entry which is preliminary data.</text>
</comment>
<dbReference type="AlphaFoldDB" id="A0A3L6R0S5"/>
<feature type="compositionally biased region" description="Low complexity" evidence="1">
    <location>
        <begin position="313"/>
        <end position="349"/>
    </location>
</feature>
<organism evidence="2 3">
    <name type="scientific">Panicum miliaceum</name>
    <name type="common">Proso millet</name>
    <name type="synonym">Broomcorn millet</name>
    <dbReference type="NCBI Taxonomy" id="4540"/>
    <lineage>
        <taxon>Eukaryota</taxon>
        <taxon>Viridiplantae</taxon>
        <taxon>Streptophyta</taxon>
        <taxon>Embryophyta</taxon>
        <taxon>Tracheophyta</taxon>
        <taxon>Spermatophyta</taxon>
        <taxon>Magnoliopsida</taxon>
        <taxon>Liliopsida</taxon>
        <taxon>Poales</taxon>
        <taxon>Poaceae</taxon>
        <taxon>PACMAD clade</taxon>
        <taxon>Panicoideae</taxon>
        <taxon>Panicodae</taxon>
        <taxon>Paniceae</taxon>
        <taxon>Panicinae</taxon>
        <taxon>Panicum</taxon>
        <taxon>Panicum sect. Panicum</taxon>
    </lineage>
</organism>
<keyword evidence="3" id="KW-1185">Reference proteome</keyword>
<gene>
    <name evidence="2" type="ORF">C2845_PM08G27980</name>
</gene>
<dbReference type="EMBL" id="PQIB02000010">
    <property type="protein sequence ID" value="RLM92991.1"/>
    <property type="molecule type" value="Genomic_DNA"/>
</dbReference>
<evidence type="ECO:0000313" key="2">
    <source>
        <dbReference type="EMBL" id="RLM92991.1"/>
    </source>
</evidence>
<feature type="compositionally biased region" description="Basic residues" evidence="1">
    <location>
        <begin position="281"/>
        <end position="299"/>
    </location>
</feature>
<dbReference type="Proteomes" id="UP000275267">
    <property type="component" value="Unassembled WGS sequence"/>
</dbReference>
<reference evidence="3" key="1">
    <citation type="journal article" date="2019" name="Nat. Commun.">
        <title>The genome of broomcorn millet.</title>
        <authorList>
            <person name="Zou C."/>
            <person name="Miki D."/>
            <person name="Li D."/>
            <person name="Tang Q."/>
            <person name="Xiao L."/>
            <person name="Rajput S."/>
            <person name="Deng P."/>
            <person name="Jia W."/>
            <person name="Huang R."/>
            <person name="Zhang M."/>
            <person name="Sun Y."/>
            <person name="Hu J."/>
            <person name="Fu X."/>
            <person name="Schnable P.S."/>
            <person name="Li F."/>
            <person name="Zhang H."/>
            <person name="Feng B."/>
            <person name="Zhu X."/>
            <person name="Liu R."/>
            <person name="Schnable J.C."/>
            <person name="Zhu J.-K."/>
            <person name="Zhang H."/>
        </authorList>
    </citation>
    <scope>NUCLEOTIDE SEQUENCE [LARGE SCALE GENOMIC DNA]</scope>
</reference>
<evidence type="ECO:0000313" key="3">
    <source>
        <dbReference type="Proteomes" id="UP000275267"/>
    </source>
</evidence>
<feature type="compositionally biased region" description="Basic and acidic residues" evidence="1">
    <location>
        <begin position="300"/>
        <end position="312"/>
    </location>
</feature>
<proteinExistence type="predicted"/>
<sequence>MDNMKKKFSGNMYAKYMWPAARAYCPLKHQYFMSKVLSARPDMEKWLNEHHSLLWARSKFSEFTKCHYINNNLAESWNSWIKQYKDLPVHCLADAIREKHVILFEKRRRISRALEGVILPAVLHQLNANSKGLGHLSVTKGHPTQVQVSEIYKDEVRRHVVYLDQHICTGKPCQYALAVITTTRNPNMEPFVDMAFSVQKFQASYAGVIPNITNRNQWPQVDKGFKLQPPIAKKRGVGRQRKNGILSCLERTGKATRQVKCLGCGQTGHRKGNWKCELTGTKKRKRTKKTKAKAGRKKAKKEENKKDHEKTSTPRTRATAAREAAAPAAQAATAAQELAAAQEPAASTSSGPCTRRKLASEEAASQDLVLAEQLPVEVIPPRR</sequence>
<dbReference type="OrthoDB" id="692704at2759"/>
<dbReference type="STRING" id="4540.A0A3L6R0S5"/>
<protein>
    <submittedName>
        <fullName evidence="2">Uncharacterized protein</fullName>
    </submittedName>
</protein>
<evidence type="ECO:0000256" key="1">
    <source>
        <dbReference type="SAM" id="MobiDB-lite"/>
    </source>
</evidence>
<accession>A0A3L6R0S5</accession>
<feature type="region of interest" description="Disordered" evidence="1">
    <location>
        <begin position="268"/>
        <end position="383"/>
    </location>
</feature>